<organism evidence="1">
    <name type="scientific">Lotus japonicus</name>
    <name type="common">Lotus corniculatus var. japonicus</name>
    <dbReference type="NCBI Taxonomy" id="34305"/>
    <lineage>
        <taxon>Eukaryota</taxon>
        <taxon>Viridiplantae</taxon>
        <taxon>Streptophyta</taxon>
        <taxon>Embryophyta</taxon>
        <taxon>Tracheophyta</taxon>
        <taxon>Spermatophyta</taxon>
        <taxon>Magnoliopsida</taxon>
        <taxon>eudicotyledons</taxon>
        <taxon>Gunneridae</taxon>
        <taxon>Pentapetalae</taxon>
        <taxon>rosids</taxon>
        <taxon>fabids</taxon>
        <taxon>Fabales</taxon>
        <taxon>Fabaceae</taxon>
        <taxon>Papilionoideae</taxon>
        <taxon>50 kb inversion clade</taxon>
        <taxon>NPAAA clade</taxon>
        <taxon>Hologalegina</taxon>
        <taxon>robinioid clade</taxon>
        <taxon>Loteae</taxon>
        <taxon>Lotus</taxon>
    </lineage>
</organism>
<evidence type="ECO:0000313" key="1">
    <source>
        <dbReference type="EMBL" id="AFK46607.1"/>
    </source>
</evidence>
<dbReference type="EMBL" id="BT144988">
    <property type="protein sequence ID" value="AFK44782.1"/>
    <property type="molecule type" value="mRNA"/>
</dbReference>
<accession>I3T265</accession>
<reference evidence="1" key="1">
    <citation type="submission" date="2012-05" db="EMBL/GenBank/DDBJ databases">
        <authorList>
            <person name="Krishnakumar V."/>
            <person name="Cheung F."/>
            <person name="Xiao Y."/>
            <person name="Chan A."/>
            <person name="Moskal W.A."/>
            <person name="Town C.D."/>
        </authorList>
    </citation>
    <scope>NUCLEOTIDE SEQUENCE</scope>
</reference>
<name>I3T265_LOTJA</name>
<proteinExistence type="evidence at transcript level"/>
<protein>
    <submittedName>
        <fullName evidence="1">Uncharacterized protein</fullName>
    </submittedName>
</protein>
<dbReference type="EMBL" id="BT146813">
    <property type="protein sequence ID" value="AFK46607.1"/>
    <property type="molecule type" value="mRNA"/>
</dbReference>
<sequence length="124" mass="14508">MSKRKGTRGTSDLQQTSLYLHLAEAVKEYVNESFYWLALSSVDDHPPPVPIFPIFYPYLPIPTLLGLYAFHTVQNQRRTYHLLINLTEKGVRFRWEWRWNRNVLETFPSQAQQQEEGGEDGPKG</sequence>
<dbReference type="AlphaFoldDB" id="I3T265"/>